<gene>
    <name evidence="1" type="ORF">POPTR_T017900</name>
</gene>
<proteinExistence type="predicted"/>
<name>A0A2K1R9Q3_POPTR</name>
<organism evidence="1">
    <name type="scientific">Populus trichocarpa</name>
    <name type="common">Western balsam poplar</name>
    <name type="synonym">Populus balsamifera subsp. trichocarpa</name>
    <dbReference type="NCBI Taxonomy" id="3694"/>
    <lineage>
        <taxon>Eukaryota</taxon>
        <taxon>Viridiplantae</taxon>
        <taxon>Streptophyta</taxon>
        <taxon>Embryophyta</taxon>
        <taxon>Tracheophyta</taxon>
        <taxon>Spermatophyta</taxon>
        <taxon>Magnoliopsida</taxon>
        <taxon>eudicotyledons</taxon>
        <taxon>Gunneridae</taxon>
        <taxon>Pentapetalae</taxon>
        <taxon>rosids</taxon>
        <taxon>fabids</taxon>
        <taxon>Malpighiales</taxon>
        <taxon>Salicaceae</taxon>
        <taxon>Saliceae</taxon>
        <taxon>Populus</taxon>
    </lineage>
</organism>
<dbReference type="InParanoid" id="A0A2K1R9Q3"/>
<dbReference type="EMBL" id="KZ623345">
    <property type="protein sequence ID" value="PNS24006.1"/>
    <property type="molecule type" value="Genomic_DNA"/>
</dbReference>
<accession>A0A2K1R9Q3</accession>
<protein>
    <submittedName>
        <fullName evidence="1">Uncharacterized protein</fullName>
    </submittedName>
</protein>
<evidence type="ECO:0000313" key="1">
    <source>
        <dbReference type="EMBL" id="PNS24006.1"/>
    </source>
</evidence>
<reference evidence="1" key="2">
    <citation type="submission" date="2017-07" db="EMBL/GenBank/DDBJ databases">
        <title>WGS assembly of Populus trichocarpa.</title>
        <authorList>
            <person name="Tuskan G."/>
            <person name="Difazio S."/>
            <person name="Jansson S."/>
            <person name="Bohlmann J."/>
            <person name="Grigoriev I."/>
            <person name="Hellsten U."/>
            <person name="Putnam N."/>
            <person name="Ralph S."/>
            <person name="Rombauts S."/>
            <person name="Salamov A."/>
            <person name="Schein J."/>
            <person name="Sterck L."/>
            <person name="Aerts A."/>
            <person name="Bhalerao R."/>
            <person name="Bhalerao R."/>
            <person name="Blaudez D."/>
            <person name="Boerjan W."/>
            <person name="Brun A."/>
            <person name="Brunner A."/>
            <person name="Busov V."/>
            <person name="Campbell M."/>
            <person name="Carlson J."/>
            <person name="Chalot M."/>
            <person name="Chapman J."/>
            <person name="Chen G."/>
            <person name="Cooper D."/>
            <person name="Coutinho P."/>
            <person name="Couturier J."/>
            <person name="Covert S."/>
            <person name="Cronk Q."/>
            <person name="Cunningham R."/>
            <person name="Davis J."/>
            <person name="Degroeve S."/>
            <person name="Dejardin A."/>
            <person name="Depamphilis C."/>
            <person name="Detter J."/>
            <person name="Dirks B."/>
            <person name="Dubchak I."/>
            <person name="Duplessis S."/>
            <person name="Ehlting J."/>
            <person name="Ellis B."/>
            <person name="Gendler K."/>
            <person name="Goodstein D."/>
            <person name="Gribskov M."/>
            <person name="Grimwood J."/>
            <person name="Groover A."/>
            <person name="Gunter L."/>
            <person name="Hamberger B."/>
            <person name="Heinze B."/>
            <person name="Helariutta Y."/>
            <person name="Henrissat B."/>
            <person name="Holligan D."/>
            <person name="Holt R."/>
            <person name="Huang W."/>
            <person name="Islam-Faridi N."/>
            <person name="Jones S."/>
            <person name="Jones-Rhoades M."/>
            <person name="Jorgensen R."/>
            <person name="Joshi C."/>
            <person name="Kangasjarvi J."/>
            <person name="Karlsson J."/>
            <person name="Kelleher C."/>
            <person name="Kirkpatrick R."/>
            <person name="Kirst M."/>
            <person name="Kohler A."/>
            <person name="Kalluri U."/>
            <person name="Larimer F."/>
            <person name="Leebens-Mack J."/>
            <person name="Leple J."/>
            <person name="Locascio P."/>
            <person name="Lou Y."/>
            <person name="Lucas S."/>
            <person name="Martin F."/>
            <person name="Montanini B."/>
            <person name="Napoli C."/>
            <person name="Nelson D."/>
            <person name="Nelson C."/>
            <person name="Nieminen K."/>
            <person name="Nilsson O."/>
            <person name="Pereda V."/>
            <person name="Peter G."/>
            <person name="Philippe R."/>
            <person name="Pilate G."/>
            <person name="Poliakov A."/>
            <person name="Razumovskaya J."/>
            <person name="Richardson P."/>
            <person name="Rinaldi C."/>
            <person name="Ritland K."/>
            <person name="Rouze P."/>
            <person name="Ryaboy D."/>
            <person name="Schmutz J."/>
            <person name="Schrader J."/>
            <person name="Segerman B."/>
            <person name="Shin H."/>
            <person name="Siddiqui A."/>
            <person name="Sterky F."/>
            <person name="Terry A."/>
            <person name="Tsai C."/>
            <person name="Uberbacher E."/>
            <person name="Unneberg P."/>
            <person name="Vahala J."/>
            <person name="Wall K."/>
            <person name="Wessler S."/>
            <person name="Yang G."/>
            <person name="Yin T."/>
            <person name="Douglas C."/>
            <person name="Marra M."/>
            <person name="Sandberg G."/>
            <person name="Van De Peer Y."/>
            <person name="Rokhsar D."/>
        </authorList>
    </citation>
    <scope>NUCLEOTIDE SEQUENCE</scope>
    <source>
        <strain evidence="1">Nisqually-1</strain>
    </source>
</reference>
<dbReference type="AlphaFoldDB" id="A0A2K1R9Q3"/>
<sequence length="85" mass="9947">MNTYNSLLSTWPMMEQDRYSSKGQNCMSEQIPYHCLHITPEILVLVHCNVKPRFHVSIIMNDSSIADLVHNVCNKSQRKLNHYNE</sequence>
<reference evidence="1" key="1">
    <citation type="journal article" date="2006" name="Science">
        <title>The genome of black cottonwood, Populus trichocarpa (Torr. &amp; Gray).</title>
        <authorList>
            <person name="Tuskan G.A."/>
            <person name="Difazio S."/>
            <person name="Jansson S."/>
            <person name="Bohlmann J."/>
            <person name="Grigoriev I."/>
            <person name="Hellsten U."/>
            <person name="Putnam N."/>
            <person name="Ralph S."/>
            <person name="Rombauts S."/>
            <person name="Salamov A."/>
            <person name="Schein J."/>
            <person name="Sterck L."/>
            <person name="Aerts A."/>
            <person name="Bhalerao R.R."/>
            <person name="Bhalerao R.P."/>
            <person name="Blaudez D."/>
            <person name="Boerjan W."/>
            <person name="Brun A."/>
            <person name="Brunner A."/>
            <person name="Busov V."/>
            <person name="Campbell M."/>
            <person name="Carlson J."/>
            <person name="Chalot M."/>
            <person name="Chapman J."/>
            <person name="Chen G.L."/>
            <person name="Cooper D."/>
            <person name="Coutinho P.M."/>
            <person name="Couturier J."/>
            <person name="Covert S."/>
            <person name="Cronk Q."/>
            <person name="Cunningham R."/>
            <person name="Davis J."/>
            <person name="Degroeve S."/>
            <person name="Dejardin A."/>
            <person name="Depamphilis C."/>
            <person name="Detter J."/>
            <person name="Dirks B."/>
            <person name="Dubchak I."/>
            <person name="Duplessis S."/>
            <person name="Ehlting J."/>
            <person name="Ellis B."/>
            <person name="Gendler K."/>
            <person name="Goodstein D."/>
            <person name="Gribskov M."/>
            <person name="Grimwood J."/>
            <person name="Groover A."/>
            <person name="Gunter L."/>
            <person name="Hamberger B."/>
            <person name="Heinze B."/>
            <person name="Helariutta Y."/>
            <person name="Henrissat B."/>
            <person name="Holligan D."/>
            <person name="Holt R."/>
            <person name="Huang W."/>
            <person name="Islam-Faridi N."/>
            <person name="Jones S."/>
            <person name="Jones-Rhoades M."/>
            <person name="Jorgensen R."/>
            <person name="Joshi C."/>
            <person name="Kangasjarvi J."/>
            <person name="Karlsson J."/>
            <person name="Kelleher C."/>
            <person name="Kirkpatrick R."/>
            <person name="Kirst M."/>
            <person name="Kohler A."/>
            <person name="Kalluri U."/>
            <person name="Larimer F."/>
            <person name="Leebens-Mack J."/>
            <person name="Leple J.C."/>
            <person name="Locascio P."/>
            <person name="Lou Y."/>
            <person name="Lucas S."/>
            <person name="Martin F."/>
            <person name="Montanini B."/>
            <person name="Napoli C."/>
            <person name="Nelson D.R."/>
            <person name="Nelson C."/>
            <person name="Nieminen K."/>
            <person name="Nilsson O."/>
            <person name="Pereda V."/>
            <person name="Peter G."/>
            <person name="Philippe R."/>
            <person name="Pilate G."/>
            <person name="Poliakov A."/>
            <person name="Razumovskaya J."/>
            <person name="Richardson P."/>
            <person name="Rinaldi C."/>
            <person name="Ritland K."/>
            <person name="Rouze P."/>
            <person name="Ryaboy D."/>
            <person name="Schmutz J."/>
            <person name="Schrader J."/>
            <person name="Segerman B."/>
            <person name="Shin H."/>
            <person name="Siddiqui A."/>
            <person name="Sterky F."/>
            <person name="Terry A."/>
            <person name="Tsai C.J."/>
            <person name="Uberbacher E."/>
            <person name="Unneberg P."/>
            <person name="Vahala J."/>
            <person name="Wall K."/>
            <person name="Wessler S."/>
            <person name="Yang G."/>
            <person name="Yin T."/>
            <person name="Douglas C."/>
            <person name="Marra M."/>
            <person name="Sandberg G."/>
            <person name="Van de Peer Y."/>
            <person name="Rokhsar D."/>
        </authorList>
    </citation>
    <scope>NUCLEOTIDE SEQUENCE [LARGE SCALE GENOMIC DNA]</scope>
    <source>
        <strain evidence="1">Nisqually-1</strain>
    </source>
</reference>